<evidence type="ECO:0000313" key="3">
    <source>
        <dbReference type="EMBL" id="AZQ63616.1"/>
    </source>
</evidence>
<dbReference type="Gene3D" id="1.20.1600.10">
    <property type="entry name" value="Outer membrane efflux proteins (OEP)"/>
    <property type="match status" value="1"/>
</dbReference>
<dbReference type="GO" id="GO:0005886">
    <property type="term" value="C:plasma membrane"/>
    <property type="evidence" value="ECO:0007669"/>
    <property type="project" value="UniProtKB-SubCell"/>
</dbReference>
<keyword evidence="2" id="KW-0472">Membrane</keyword>
<accession>A0A3Q9FSD8</accession>
<protein>
    <submittedName>
        <fullName evidence="3">TolC family protein</fullName>
    </submittedName>
</protein>
<proteinExistence type="inferred from homology"/>
<dbReference type="AlphaFoldDB" id="A0A3Q9FSD8"/>
<keyword evidence="4" id="KW-1185">Reference proteome</keyword>
<dbReference type="EMBL" id="CP034562">
    <property type="protein sequence ID" value="AZQ63616.1"/>
    <property type="molecule type" value="Genomic_DNA"/>
</dbReference>
<dbReference type="KEGG" id="fll:EI427_15705"/>
<evidence type="ECO:0000256" key="2">
    <source>
        <dbReference type="RuleBase" id="RU362097"/>
    </source>
</evidence>
<keyword evidence="2" id="KW-0812">Transmembrane</keyword>
<dbReference type="PROSITE" id="PS51257">
    <property type="entry name" value="PROKAR_LIPOPROTEIN"/>
    <property type="match status" value="1"/>
</dbReference>
<reference evidence="3 4" key="1">
    <citation type="submission" date="2018-12" db="EMBL/GenBank/DDBJ databases">
        <title>Flammeovirga pectinis sp. nov., isolated from the gut of the Korean scallop, Patinopecten yessoensis.</title>
        <authorList>
            <person name="Bae J.-W."/>
            <person name="Jeong Y.-S."/>
            <person name="Kang W."/>
        </authorList>
    </citation>
    <scope>NUCLEOTIDE SEQUENCE [LARGE SCALE GENOMIC DNA]</scope>
    <source>
        <strain evidence="3 4">L12M1</strain>
    </source>
</reference>
<dbReference type="Gene3D" id="2.20.200.10">
    <property type="entry name" value="Outer membrane efflux proteins (OEP)"/>
    <property type="match status" value="1"/>
</dbReference>
<sequence>MKTINRLTLPFLFLLLFSSCFKIKKAPEFSDMKNDNQSLENMRIPEDWVLQPIDSSDINLDWAKEWETEVLASLIEEAYKFNADIYIAASRIEQANKGLVITSAQMLPIFGAGASGGYNFPTSGARPSTASVNMSWEIDLWGKVRYAKQGQRTTIYSTEYAKKKLQQVLAASIAKSWYLAICIQEQKELLDTAIVATQEMASLNEARFQIGIAKESDVLQMNAQEAKFKERLAKLNQLDKDIRRSIELLLGRYPAGELDVAMELIEMSSTLPQKLPMSMLENRPDVLISQYAIQKAFYNKEVAKAARWPQISLTSQLMGVNSAAQAMFQLSNPIFTIGGNLVTPLFSWGAIKANIAIKGEDQKQAVAYYAKTYLNALSEVETSLNALNAVDSRFEQSTIALENLKRTYELSELQYKVGNENMFTLLQKQLQLLNESTNQTNLRCEKIVERVNLYLALGGDYTPAN</sequence>
<gene>
    <name evidence="3" type="ORF">EI427_15705</name>
</gene>
<organism evidence="3 4">
    <name type="scientific">Flammeovirga pectinis</name>
    <dbReference type="NCBI Taxonomy" id="2494373"/>
    <lineage>
        <taxon>Bacteria</taxon>
        <taxon>Pseudomonadati</taxon>
        <taxon>Bacteroidota</taxon>
        <taxon>Cytophagia</taxon>
        <taxon>Cytophagales</taxon>
        <taxon>Flammeovirgaceae</taxon>
        <taxon>Flammeovirga</taxon>
    </lineage>
</organism>
<keyword evidence="2" id="KW-0449">Lipoprotein</keyword>
<keyword evidence="2" id="KW-1134">Transmembrane beta strand</keyword>
<name>A0A3Q9FSD8_9BACT</name>
<dbReference type="PANTHER" id="PTHR30203:SF30">
    <property type="entry name" value="OUTER MEMBRANE PROTEIN-RELATED"/>
    <property type="match status" value="1"/>
</dbReference>
<evidence type="ECO:0000313" key="4">
    <source>
        <dbReference type="Proteomes" id="UP000267268"/>
    </source>
</evidence>
<dbReference type="SUPFAM" id="SSF56954">
    <property type="entry name" value="Outer membrane efflux proteins (OEP)"/>
    <property type="match status" value="1"/>
</dbReference>
<dbReference type="GO" id="GO:0015562">
    <property type="term" value="F:efflux transmembrane transporter activity"/>
    <property type="evidence" value="ECO:0007669"/>
    <property type="project" value="InterPro"/>
</dbReference>
<dbReference type="Pfam" id="PF02321">
    <property type="entry name" value="OEP"/>
    <property type="match status" value="2"/>
</dbReference>
<dbReference type="Proteomes" id="UP000267268">
    <property type="component" value="Chromosome 1"/>
</dbReference>
<evidence type="ECO:0000256" key="1">
    <source>
        <dbReference type="ARBA" id="ARBA00007613"/>
    </source>
</evidence>
<comment type="similarity">
    <text evidence="1 2">Belongs to the outer membrane factor (OMF) (TC 1.B.17) family.</text>
</comment>
<keyword evidence="2" id="KW-0564">Palmitate</keyword>
<dbReference type="InterPro" id="IPR003423">
    <property type="entry name" value="OMP_efflux"/>
</dbReference>
<dbReference type="InterPro" id="IPR010131">
    <property type="entry name" value="MdtP/NodT-like"/>
</dbReference>
<comment type="subcellular location">
    <subcellularLocation>
        <location evidence="2">Cell membrane</location>
        <topology evidence="2">Lipid-anchor</topology>
    </subcellularLocation>
</comment>
<dbReference type="NCBIfam" id="TIGR01845">
    <property type="entry name" value="outer_NodT"/>
    <property type="match status" value="1"/>
</dbReference>
<dbReference type="PANTHER" id="PTHR30203">
    <property type="entry name" value="OUTER MEMBRANE CATION EFFLUX PROTEIN"/>
    <property type="match status" value="1"/>
</dbReference>
<dbReference type="OrthoDB" id="9770517at2"/>